<dbReference type="EMBL" id="VDMD01000025">
    <property type="protein sequence ID" value="TRM59814.1"/>
    <property type="molecule type" value="Genomic_DNA"/>
</dbReference>
<feature type="transmembrane region" description="Helical" evidence="8">
    <location>
        <begin position="331"/>
        <end position="351"/>
    </location>
</feature>
<protein>
    <submittedName>
        <fullName evidence="10">Major facilitator superfamily domain-containing protein</fullName>
    </submittedName>
</protein>
<dbReference type="InterPro" id="IPR036259">
    <property type="entry name" value="MFS_trans_sf"/>
</dbReference>
<feature type="transmembrane region" description="Helical" evidence="8">
    <location>
        <begin position="125"/>
        <end position="146"/>
    </location>
</feature>
<dbReference type="Proteomes" id="UP000320762">
    <property type="component" value="Unassembled WGS sequence"/>
</dbReference>
<dbReference type="GO" id="GO:0012505">
    <property type="term" value="C:endomembrane system"/>
    <property type="evidence" value="ECO:0007669"/>
    <property type="project" value="UniProtKB-SubCell"/>
</dbReference>
<reference evidence="10 11" key="1">
    <citation type="journal article" date="2019" name="New Phytol.">
        <title>Comparative genomics reveals unique wood-decay strategies and fruiting body development in the Schizophyllaceae.</title>
        <authorList>
            <person name="Almasi E."/>
            <person name="Sahu N."/>
            <person name="Krizsan K."/>
            <person name="Balint B."/>
            <person name="Kovacs G.M."/>
            <person name="Kiss B."/>
            <person name="Cseklye J."/>
            <person name="Drula E."/>
            <person name="Henrissat B."/>
            <person name="Nagy I."/>
            <person name="Chovatia M."/>
            <person name="Adam C."/>
            <person name="LaButti K."/>
            <person name="Lipzen A."/>
            <person name="Riley R."/>
            <person name="Grigoriev I.V."/>
            <person name="Nagy L.G."/>
        </authorList>
    </citation>
    <scope>NUCLEOTIDE SEQUENCE [LARGE SCALE GENOMIC DNA]</scope>
    <source>
        <strain evidence="10 11">NL-1724</strain>
    </source>
</reference>
<comment type="subcellular location">
    <subcellularLocation>
        <location evidence="1">Endomembrane system</location>
        <topology evidence="1">Multi-pass membrane protein</topology>
    </subcellularLocation>
</comment>
<sequence>MTMNAQGQTGGAPLKREESIEDQTSRLSHKKLLIIFCGLGSALFLSFLDTTSVTTALPKIASDIHAGQSITWVGTSYLVATTSFQLINGRLSDIFGRKALLMFSLAIFALGDLLCGFAKTPVQLYIFRAIAGIGGGGITNLAMIVMSDVTSLRERGKWQGYLAASIASGNSVGPFVGAALVQKASWRYVFWLPPPCAAICAIIIYLFIPLKPVSGNIREKLYKVDYLGSFLSMAGNIFLLVPISGGGSTFQWASAVVIGLLCAGGAFWALFVLVEWKFSKLPVLPLRLFTYRTTCLVFILNLFFGMVYYGNIYFLPIYYQKIRDFSELKSAALLLPLLIIQSFSGVINGQITMYTGGVKPQIIVGFCLWLIGSGLETTFSRTTSIGKIVGFLLIQGFGTGCCFQTTLVAAQAGAPGKDRAVVTGTRNFFRSMGGAYVVDLPSSLLRLTQLPTALPADIRDELLAGGSINLPDSVPADVAAGVYTAFEHGMHAVFLYYLPLIAICLVMSVFIKDYGLPDVMAEKAATVPAAVNEGAAGIATEAKSPTGLESGLTTRAASLREKSDTIDEDVIPPLQRHRGDEHV</sequence>
<dbReference type="AlphaFoldDB" id="A0A550C4U0"/>
<evidence type="ECO:0000313" key="10">
    <source>
        <dbReference type="EMBL" id="TRM59814.1"/>
    </source>
</evidence>
<name>A0A550C4U0_9AGAR</name>
<dbReference type="Gene3D" id="1.20.1720.10">
    <property type="entry name" value="Multidrug resistance protein D"/>
    <property type="match status" value="1"/>
</dbReference>
<dbReference type="GO" id="GO:0022857">
    <property type="term" value="F:transmembrane transporter activity"/>
    <property type="evidence" value="ECO:0007669"/>
    <property type="project" value="InterPro"/>
</dbReference>
<evidence type="ECO:0000256" key="3">
    <source>
        <dbReference type="ARBA" id="ARBA00022448"/>
    </source>
</evidence>
<feature type="transmembrane region" description="Helical" evidence="8">
    <location>
        <begin position="32"/>
        <end position="49"/>
    </location>
</feature>
<keyword evidence="6 8" id="KW-0472">Membrane</keyword>
<dbReference type="PROSITE" id="PS50850">
    <property type="entry name" value="MFS"/>
    <property type="match status" value="1"/>
</dbReference>
<gene>
    <name evidence="10" type="ORF">BD626DRAFT_506515</name>
</gene>
<feature type="transmembrane region" description="Helical" evidence="8">
    <location>
        <begin position="295"/>
        <end position="319"/>
    </location>
</feature>
<feature type="transmembrane region" description="Helical" evidence="8">
    <location>
        <begin position="493"/>
        <end position="511"/>
    </location>
</feature>
<dbReference type="PANTHER" id="PTHR23501">
    <property type="entry name" value="MAJOR FACILITATOR SUPERFAMILY"/>
    <property type="match status" value="1"/>
</dbReference>
<dbReference type="CDD" id="cd17502">
    <property type="entry name" value="MFS_Azr1_MDR_like"/>
    <property type="match status" value="1"/>
</dbReference>
<evidence type="ECO:0000256" key="1">
    <source>
        <dbReference type="ARBA" id="ARBA00004127"/>
    </source>
</evidence>
<keyword evidence="11" id="KW-1185">Reference proteome</keyword>
<evidence type="ECO:0000256" key="5">
    <source>
        <dbReference type="ARBA" id="ARBA00022989"/>
    </source>
</evidence>
<feature type="transmembrane region" description="Helical" evidence="8">
    <location>
        <begin position="188"/>
        <end position="208"/>
    </location>
</feature>
<evidence type="ECO:0000256" key="4">
    <source>
        <dbReference type="ARBA" id="ARBA00022692"/>
    </source>
</evidence>
<accession>A0A550C4U0</accession>
<dbReference type="Gene3D" id="1.20.1250.20">
    <property type="entry name" value="MFS general substrate transporter like domains"/>
    <property type="match status" value="1"/>
</dbReference>
<evidence type="ECO:0000256" key="2">
    <source>
        <dbReference type="ARBA" id="ARBA00008335"/>
    </source>
</evidence>
<dbReference type="FunFam" id="1.20.1720.10:FF:000013">
    <property type="entry name" value="Related to multidrug resistance proteins"/>
    <property type="match status" value="1"/>
</dbReference>
<evidence type="ECO:0000259" key="9">
    <source>
        <dbReference type="PROSITE" id="PS50850"/>
    </source>
</evidence>
<feature type="transmembrane region" description="Helical" evidence="8">
    <location>
        <begin position="99"/>
        <end position="119"/>
    </location>
</feature>
<dbReference type="PANTHER" id="PTHR23501:SF78">
    <property type="entry name" value="MAJOR FACILITATOR SUPERFAMILY (MFS) PROFILE DOMAIN-CONTAINING PROTEIN-RELATED"/>
    <property type="match status" value="1"/>
</dbReference>
<organism evidence="10 11">
    <name type="scientific">Schizophyllum amplum</name>
    <dbReference type="NCBI Taxonomy" id="97359"/>
    <lineage>
        <taxon>Eukaryota</taxon>
        <taxon>Fungi</taxon>
        <taxon>Dikarya</taxon>
        <taxon>Basidiomycota</taxon>
        <taxon>Agaricomycotina</taxon>
        <taxon>Agaricomycetes</taxon>
        <taxon>Agaricomycetidae</taxon>
        <taxon>Agaricales</taxon>
        <taxon>Schizophyllaceae</taxon>
        <taxon>Schizophyllum</taxon>
    </lineage>
</organism>
<feature type="transmembrane region" description="Helical" evidence="8">
    <location>
        <begin position="158"/>
        <end position="182"/>
    </location>
</feature>
<evidence type="ECO:0000256" key="8">
    <source>
        <dbReference type="SAM" id="Phobius"/>
    </source>
</evidence>
<evidence type="ECO:0000256" key="7">
    <source>
        <dbReference type="SAM" id="MobiDB-lite"/>
    </source>
</evidence>
<keyword evidence="4 8" id="KW-0812">Transmembrane</keyword>
<dbReference type="PRINTS" id="PR01036">
    <property type="entry name" value="TCRTETB"/>
</dbReference>
<dbReference type="InterPro" id="IPR020846">
    <property type="entry name" value="MFS_dom"/>
</dbReference>
<proteinExistence type="inferred from homology"/>
<feature type="transmembrane region" description="Helical" evidence="8">
    <location>
        <begin position="250"/>
        <end position="274"/>
    </location>
</feature>
<feature type="domain" description="Major facilitator superfamily (MFS) profile" evidence="9">
    <location>
        <begin position="35"/>
        <end position="516"/>
    </location>
</feature>
<feature type="region of interest" description="Disordered" evidence="7">
    <location>
        <begin position="542"/>
        <end position="583"/>
    </location>
</feature>
<evidence type="ECO:0000313" key="11">
    <source>
        <dbReference type="Proteomes" id="UP000320762"/>
    </source>
</evidence>
<dbReference type="Pfam" id="PF07690">
    <property type="entry name" value="MFS_1"/>
    <property type="match status" value="1"/>
</dbReference>
<comment type="similarity">
    <text evidence="2">Belongs to the major facilitator superfamily.</text>
</comment>
<dbReference type="InterPro" id="IPR011701">
    <property type="entry name" value="MFS"/>
</dbReference>
<feature type="transmembrane region" description="Helical" evidence="8">
    <location>
        <begin position="224"/>
        <end position="244"/>
    </location>
</feature>
<keyword evidence="3" id="KW-0813">Transport</keyword>
<evidence type="ECO:0000256" key="6">
    <source>
        <dbReference type="ARBA" id="ARBA00023136"/>
    </source>
</evidence>
<dbReference type="OrthoDB" id="10021397at2759"/>
<feature type="region of interest" description="Disordered" evidence="7">
    <location>
        <begin position="1"/>
        <end position="20"/>
    </location>
</feature>
<keyword evidence="5 8" id="KW-1133">Transmembrane helix</keyword>
<comment type="caution">
    <text evidence="10">The sequence shown here is derived from an EMBL/GenBank/DDBJ whole genome shotgun (WGS) entry which is preliminary data.</text>
</comment>
<dbReference type="GO" id="GO:0005886">
    <property type="term" value="C:plasma membrane"/>
    <property type="evidence" value="ECO:0007669"/>
    <property type="project" value="TreeGrafter"/>
</dbReference>
<dbReference type="SUPFAM" id="SSF103473">
    <property type="entry name" value="MFS general substrate transporter"/>
    <property type="match status" value="1"/>
</dbReference>